<dbReference type="PROSITE" id="PS50088">
    <property type="entry name" value="ANK_REPEAT"/>
    <property type="match status" value="8"/>
</dbReference>
<evidence type="ECO:0000313" key="6">
    <source>
        <dbReference type="Proteomes" id="UP001318040"/>
    </source>
</evidence>
<dbReference type="PROSITE" id="PS50297">
    <property type="entry name" value="ANK_REP_REGION"/>
    <property type="match status" value="7"/>
</dbReference>
<evidence type="ECO:0000256" key="4">
    <source>
        <dbReference type="PROSITE-ProRule" id="PRU00023"/>
    </source>
</evidence>
<evidence type="ECO:0000256" key="1">
    <source>
        <dbReference type="ARBA" id="ARBA00004906"/>
    </source>
</evidence>
<feature type="repeat" description="ANK" evidence="4">
    <location>
        <begin position="234"/>
        <end position="266"/>
    </location>
</feature>
<feature type="repeat" description="ANK" evidence="4">
    <location>
        <begin position="135"/>
        <end position="163"/>
    </location>
</feature>
<organism evidence="6 7">
    <name type="scientific">Petromyzon marinus</name>
    <name type="common">Sea lamprey</name>
    <dbReference type="NCBI Taxonomy" id="7757"/>
    <lineage>
        <taxon>Eukaryota</taxon>
        <taxon>Metazoa</taxon>
        <taxon>Chordata</taxon>
        <taxon>Craniata</taxon>
        <taxon>Vertebrata</taxon>
        <taxon>Cyclostomata</taxon>
        <taxon>Hyperoartia</taxon>
        <taxon>Petromyzontiformes</taxon>
        <taxon>Petromyzontidae</taxon>
        <taxon>Petromyzon</taxon>
    </lineage>
</organism>
<keyword evidence="3 4" id="KW-0040">ANK repeat</keyword>
<comment type="pathway">
    <text evidence="1">Protein modification; protein ubiquitination.</text>
</comment>
<feature type="repeat" description="ANK" evidence="4">
    <location>
        <begin position="404"/>
        <end position="432"/>
    </location>
</feature>
<dbReference type="InterPro" id="IPR001496">
    <property type="entry name" value="SOCS_box"/>
</dbReference>
<feature type="repeat" description="ANK" evidence="4">
    <location>
        <begin position="201"/>
        <end position="233"/>
    </location>
</feature>
<dbReference type="GO" id="GO:0061629">
    <property type="term" value="F:RNA polymerase II-specific DNA-binding transcription factor binding"/>
    <property type="evidence" value="ECO:0007669"/>
    <property type="project" value="TreeGrafter"/>
</dbReference>
<sequence>MRVRLFAFPPAPPIDNGWLRTGAISYMDEMSEEEMTELALQMSLQEMFASYERKSSDAGESTCTNSDLFVKLTEAITKGELDGVKGLLRHSRAPCEWDEDGWSVLHRAAAQGDAEILRAVVDACPYSIWEQTTSDGDTALSLAIKGGHTEIVRLMLERGFDANEPCGNEETPLYAAVKRGSLPAAELLLRYGANVNHGHHNRWTALHEAARLGRRDFAALLLRNRAYVDQKTAFGFTALAIAAQHGHADVLRLLLDRGANVLAQAEDAATVLYEASSHGHIDCITLLLQHGANPNIPNATGHLPIHRAAFKGHVRAVKQLLLETRERAVERSGVSPLHSAVAGGRVDCLKVLLESGYDPDFLLADHVAVNYTDNRRSALFFAVCNGDMEATKLLLNAGAKVNQDPMNALLVAMHRGDRETVALLLRHGANVDCQMVVNTTRFPAALQYAFKDESLLRALLDAGCDARLCFECSHDAEGRRPSGPRDLPGWSSSIIQDTEMCEMLTLSWVEHLAGRVVRVLLDYVDFVPICVKLKAVLRKHPEWEQISHILENARPLKHLCRLVIRERMGTLRLRSPAFLERTFLPRSLREYLLYMERGQSIEQGLSV</sequence>
<dbReference type="SUPFAM" id="SSF48403">
    <property type="entry name" value="Ankyrin repeat"/>
    <property type="match status" value="1"/>
</dbReference>
<reference evidence="7" key="1">
    <citation type="submission" date="2025-08" db="UniProtKB">
        <authorList>
            <consortium name="RefSeq"/>
        </authorList>
    </citation>
    <scope>IDENTIFICATION</scope>
    <source>
        <tissue evidence="7">Sperm</tissue>
    </source>
</reference>
<dbReference type="KEGG" id="pmrn:116942364"/>
<gene>
    <name evidence="7" type="primary">LOC116942364</name>
</gene>
<dbReference type="GO" id="GO:0006357">
    <property type="term" value="P:regulation of transcription by RNA polymerase II"/>
    <property type="evidence" value="ECO:0007669"/>
    <property type="project" value="TreeGrafter"/>
</dbReference>
<dbReference type="SMART" id="SM00248">
    <property type="entry name" value="ANK"/>
    <property type="match status" value="10"/>
</dbReference>
<dbReference type="SUPFAM" id="SSF158235">
    <property type="entry name" value="SOCS box-like"/>
    <property type="match status" value="1"/>
</dbReference>
<feature type="repeat" description="ANK" evidence="4">
    <location>
        <begin position="374"/>
        <end position="406"/>
    </location>
</feature>
<dbReference type="SMART" id="SM00969">
    <property type="entry name" value="SOCS_box"/>
    <property type="match status" value="1"/>
</dbReference>
<feature type="domain" description="SOCS box" evidence="5">
    <location>
        <begin position="552"/>
        <end position="598"/>
    </location>
</feature>
<evidence type="ECO:0000259" key="5">
    <source>
        <dbReference type="PROSITE" id="PS50225"/>
    </source>
</evidence>
<dbReference type="Pfam" id="PF12796">
    <property type="entry name" value="Ank_2"/>
    <property type="match status" value="3"/>
</dbReference>
<evidence type="ECO:0000256" key="2">
    <source>
        <dbReference type="ARBA" id="ARBA00022737"/>
    </source>
</evidence>
<dbReference type="PROSITE" id="PS50225">
    <property type="entry name" value="SOCS"/>
    <property type="match status" value="1"/>
</dbReference>
<dbReference type="PANTHER" id="PTHR24126:SF14">
    <property type="entry name" value="ANK_REP_REGION DOMAIN-CONTAINING PROTEIN"/>
    <property type="match status" value="1"/>
</dbReference>
<dbReference type="PRINTS" id="PR01415">
    <property type="entry name" value="ANKYRIN"/>
</dbReference>
<dbReference type="Pfam" id="PF00023">
    <property type="entry name" value="Ank"/>
    <property type="match status" value="2"/>
</dbReference>
<dbReference type="RefSeq" id="XP_032810058.1">
    <property type="nucleotide sequence ID" value="XM_032954167.1"/>
</dbReference>
<name>A0AAJ7T2F0_PETMA</name>
<protein>
    <submittedName>
        <fullName evidence="7">Dynein heavy chain 12, axonemal-like isoform X1</fullName>
    </submittedName>
</protein>
<dbReference type="AlphaFoldDB" id="A0AAJ7T2F0"/>
<feature type="repeat" description="ANK" evidence="4">
    <location>
        <begin position="267"/>
        <end position="299"/>
    </location>
</feature>
<dbReference type="PANTHER" id="PTHR24126">
    <property type="entry name" value="ANKYRIN REPEAT, PH AND SEC7 DOMAIN CONTAINING PROTEIN SECG-RELATED"/>
    <property type="match status" value="1"/>
</dbReference>
<dbReference type="InterPro" id="IPR036770">
    <property type="entry name" value="Ankyrin_rpt-contain_sf"/>
</dbReference>
<dbReference type="InterPro" id="IPR002110">
    <property type="entry name" value="Ankyrin_rpt"/>
</dbReference>
<evidence type="ECO:0000256" key="3">
    <source>
        <dbReference type="ARBA" id="ARBA00023043"/>
    </source>
</evidence>
<feature type="repeat" description="ANK" evidence="4">
    <location>
        <begin position="168"/>
        <end position="200"/>
    </location>
</feature>
<keyword evidence="2" id="KW-0677">Repeat</keyword>
<keyword evidence="6" id="KW-1185">Reference proteome</keyword>
<feature type="repeat" description="ANK" evidence="4">
    <location>
        <begin position="332"/>
        <end position="360"/>
    </location>
</feature>
<dbReference type="Pfam" id="PF07525">
    <property type="entry name" value="SOCS_box"/>
    <property type="match status" value="1"/>
</dbReference>
<dbReference type="Gene3D" id="1.10.750.20">
    <property type="entry name" value="SOCS box"/>
    <property type="match status" value="1"/>
</dbReference>
<dbReference type="InterPro" id="IPR036036">
    <property type="entry name" value="SOCS_box-like_dom_sf"/>
</dbReference>
<dbReference type="GO" id="GO:0005634">
    <property type="term" value="C:nucleus"/>
    <property type="evidence" value="ECO:0007669"/>
    <property type="project" value="TreeGrafter"/>
</dbReference>
<proteinExistence type="predicted"/>
<evidence type="ECO:0000313" key="7">
    <source>
        <dbReference type="RefSeq" id="XP_032810058.1"/>
    </source>
</evidence>
<dbReference type="Proteomes" id="UP001318040">
    <property type="component" value="Chromosome 14"/>
</dbReference>
<accession>A0AAJ7T2F0</accession>
<dbReference type="Gene3D" id="1.25.40.20">
    <property type="entry name" value="Ankyrin repeat-containing domain"/>
    <property type="match status" value="3"/>
</dbReference>
<dbReference type="GO" id="GO:0035556">
    <property type="term" value="P:intracellular signal transduction"/>
    <property type="evidence" value="ECO:0007669"/>
    <property type="project" value="InterPro"/>
</dbReference>